<evidence type="ECO:0000256" key="12">
    <source>
        <dbReference type="ARBA" id="ARBA00022737"/>
    </source>
</evidence>
<dbReference type="GO" id="GO:0004674">
    <property type="term" value="F:protein serine/threonine kinase activity"/>
    <property type="evidence" value="ECO:0007669"/>
    <property type="project" value="UniProtKB-KW"/>
</dbReference>
<accession>A0ABC9DMY8</accession>
<evidence type="ECO:0000256" key="10">
    <source>
        <dbReference type="ARBA" id="ARBA00022692"/>
    </source>
</evidence>
<keyword evidence="15 25" id="KW-0067">ATP-binding</keyword>
<feature type="transmembrane region" description="Helical" evidence="26">
    <location>
        <begin position="674"/>
        <end position="699"/>
    </location>
</feature>
<dbReference type="GO" id="GO:0005524">
    <property type="term" value="F:ATP binding"/>
    <property type="evidence" value="ECO:0007669"/>
    <property type="project" value="UniProtKB-UniRule"/>
</dbReference>
<dbReference type="Proteomes" id="UP001497457">
    <property type="component" value="Chromosome 34rd"/>
</dbReference>
<dbReference type="GO" id="GO:0005789">
    <property type="term" value="C:endoplasmic reticulum membrane"/>
    <property type="evidence" value="ECO:0007669"/>
    <property type="project" value="UniProtKB-SubCell"/>
</dbReference>
<evidence type="ECO:0000256" key="1">
    <source>
        <dbReference type="ARBA" id="ARBA00004162"/>
    </source>
</evidence>
<dbReference type="PANTHER" id="PTHR27000:SF777">
    <property type="entry name" value="PROTEIN KINASE DOMAIN-CONTAINING PROTEIN"/>
    <property type="match status" value="1"/>
</dbReference>
<keyword evidence="16 26" id="KW-1133">Transmembrane helix</keyword>
<evidence type="ECO:0000256" key="15">
    <source>
        <dbReference type="ARBA" id="ARBA00022840"/>
    </source>
</evidence>
<evidence type="ECO:0000256" key="25">
    <source>
        <dbReference type="PROSITE-ProRule" id="PRU10141"/>
    </source>
</evidence>
<evidence type="ECO:0000256" key="24">
    <source>
        <dbReference type="ARBA" id="ARBA00072040"/>
    </source>
</evidence>
<dbReference type="SUPFAM" id="SSF52047">
    <property type="entry name" value="RNI-like"/>
    <property type="match status" value="1"/>
</dbReference>
<feature type="domain" description="Protein kinase" evidence="28">
    <location>
        <begin position="731"/>
        <end position="1043"/>
    </location>
</feature>
<evidence type="ECO:0000256" key="9">
    <source>
        <dbReference type="ARBA" id="ARBA00022679"/>
    </source>
</evidence>
<reference evidence="29 30" key="2">
    <citation type="submission" date="2024-10" db="EMBL/GenBank/DDBJ databases">
        <authorList>
            <person name="Ryan C."/>
        </authorList>
    </citation>
    <scope>NUCLEOTIDE SEQUENCE [LARGE SCALE GENOMIC DNA]</scope>
</reference>
<dbReference type="SMART" id="SM00369">
    <property type="entry name" value="LRR_TYP"/>
    <property type="match status" value="9"/>
</dbReference>
<dbReference type="FunFam" id="3.80.10.10:FF:000275">
    <property type="entry name" value="Leucine-rich repeat receptor-like protein kinase"/>
    <property type="match status" value="1"/>
</dbReference>
<dbReference type="FunFam" id="1.10.510.10:FF:000358">
    <property type="entry name" value="Putative leucine-rich repeat receptor-like serine/threonine-protein kinase"/>
    <property type="match status" value="1"/>
</dbReference>
<evidence type="ECO:0000256" key="17">
    <source>
        <dbReference type="ARBA" id="ARBA00023136"/>
    </source>
</evidence>
<dbReference type="SMART" id="SM00220">
    <property type="entry name" value="S_TKc"/>
    <property type="match status" value="1"/>
</dbReference>
<dbReference type="EMBL" id="OZ075144">
    <property type="protein sequence ID" value="CAL5041854.1"/>
    <property type="molecule type" value="Genomic_DNA"/>
</dbReference>
<dbReference type="Pfam" id="PF08263">
    <property type="entry name" value="LRRNT_2"/>
    <property type="match status" value="1"/>
</dbReference>
<dbReference type="Gene3D" id="1.10.510.10">
    <property type="entry name" value="Transferase(Phosphotransferase) domain 1"/>
    <property type="match status" value="1"/>
</dbReference>
<dbReference type="PANTHER" id="PTHR27000">
    <property type="entry name" value="LEUCINE-RICH REPEAT RECEPTOR-LIKE PROTEIN KINASE FAMILY PROTEIN-RELATED"/>
    <property type="match status" value="1"/>
</dbReference>
<dbReference type="InterPro" id="IPR013210">
    <property type="entry name" value="LRR_N_plant-typ"/>
</dbReference>
<evidence type="ECO:0000256" key="27">
    <source>
        <dbReference type="SAM" id="SignalP"/>
    </source>
</evidence>
<evidence type="ECO:0000256" key="26">
    <source>
        <dbReference type="SAM" id="Phobius"/>
    </source>
</evidence>
<evidence type="ECO:0000256" key="18">
    <source>
        <dbReference type="ARBA" id="ARBA00023170"/>
    </source>
</evidence>
<evidence type="ECO:0000256" key="13">
    <source>
        <dbReference type="ARBA" id="ARBA00022741"/>
    </source>
</evidence>
<keyword evidence="18" id="KW-0675">Receptor</keyword>
<reference evidence="30" key="1">
    <citation type="submission" date="2024-06" db="EMBL/GenBank/DDBJ databases">
        <authorList>
            <person name="Ryan C."/>
        </authorList>
    </citation>
    <scope>NUCLEOTIDE SEQUENCE [LARGE SCALE GENOMIC DNA]</scope>
</reference>
<evidence type="ECO:0000256" key="3">
    <source>
        <dbReference type="ARBA" id="ARBA00008684"/>
    </source>
</evidence>
<evidence type="ECO:0000256" key="5">
    <source>
        <dbReference type="ARBA" id="ARBA00022475"/>
    </source>
</evidence>
<keyword evidence="17 26" id="KW-0472">Membrane</keyword>
<evidence type="ECO:0000256" key="14">
    <source>
        <dbReference type="ARBA" id="ARBA00022777"/>
    </source>
</evidence>
<feature type="signal peptide" evidence="27">
    <location>
        <begin position="1"/>
        <end position="23"/>
    </location>
</feature>
<sequence length="1044" mass="113335">MARAIKLISLLLCFCSHALLSLGSKNNISTSTDEFALLSFKSMASLGQSSSLLASWNTSSHYCTWPGVACGSRHPSRVVALRLASSNLSGRISPLLGNLTFLRELVLDDNKLNGPMPLELGHLGRLQVLNMSKNLLEGSIPKTLGGCRELKKLNLHDNQLQGEIPQEIGALENLITLSLSENSLAGEIPPSLAGLTSIRNLSLYANRLSGDVPPFLGNLTSLQVIELHENMLSGNIPSSLGMLPSLSWLSLGSNNLSGLIPDSIWNISSLVRLSVNHNMLSGAIPRDAFNNVPRLQRLFMDFNQFDGPIPASIGNASDMEMLQLINNSFSGILPTALGRLRNLSFLQLSVNFFEAKKPKDWEFISALTNCSELQVMEMYWNSFEGVLPGSLSNLSASIQILNLGLNEISGKIPYDIGNLINLQTLSLADNYVTGSLPSSLCSLKNLVRLYLTGNSISGTIPLAIGNLSGLSLLDLSSNDISSTIPNTLGNLTKLSQLSLSQNYLTGPIPSEIFSISTLSISLDLSNNNLEGSLPQEIGNLKNLIVFNAESNSLSGEIPSTIGECQVLQYLFLQNNTLNGSIPSSLSQMSALEFLDLSSNNLSGQIPKTLENLTTLHHLNLSFNNLDGQVPGLGIFANFTAISIQGNGKLCGGIKGLHLKPCPVQLLPKKKHKFLVIPIVISVLVTALVILALLCMFLIWRKRTKKTVPSAESKHGHPLISYSQLLRATNDFSEANLLGSGSFGSVYKGELNFPDCESTNLVAVKVLKLQTPKAHKTFTAECEALRNMRHRNLVKILTVCSSIDAMGNDFKAIVYDFMPNGSLENWLHPNRTGLEEQRYLNLLERVTILLDVAYALDHLHHHGPEPIVHCDLKSSNVLLDADMVAHVGDFGLAKVLVQGTSLLQQSSSSVGFRGTIGYAAPEYGAGNVVSIHGDIYSYGILVLETITGNKPTESRYRQGLMSLREHVDLALHDRTMDDAVDTRLSTDLENELHTMGDDSSYKRKMDCVAALLSLGVSCTQELPSGRMPTDSIIKELLAIKDSLLR</sequence>
<dbReference type="InterPro" id="IPR001245">
    <property type="entry name" value="Ser-Thr/Tyr_kinase_cat_dom"/>
</dbReference>
<dbReference type="Pfam" id="PF07714">
    <property type="entry name" value="PK_Tyr_Ser-Thr"/>
    <property type="match status" value="1"/>
</dbReference>
<dbReference type="InterPro" id="IPR011009">
    <property type="entry name" value="Kinase-like_dom_sf"/>
</dbReference>
<keyword evidence="9" id="KW-0808">Transferase</keyword>
<keyword evidence="12" id="KW-0677">Repeat</keyword>
<dbReference type="PROSITE" id="PS00108">
    <property type="entry name" value="PROTEIN_KINASE_ST"/>
    <property type="match status" value="1"/>
</dbReference>
<comment type="function">
    <text evidence="22">Receptor kinase that detects X.oryzae pv. oryzae protein Ax21 to promote innate immunity. Following X.oryzae pv. oryzae protein Ax21 detection, undergoes cleavage, releasing the processed protein kinase Xa21 chain.</text>
</comment>
<keyword evidence="5" id="KW-1003">Cell membrane</keyword>
<evidence type="ECO:0000256" key="22">
    <source>
        <dbReference type="ARBA" id="ARBA00054320"/>
    </source>
</evidence>
<dbReference type="InterPro" id="IPR008271">
    <property type="entry name" value="Ser/Thr_kinase_AS"/>
</dbReference>
<dbReference type="Gene3D" id="3.80.10.10">
    <property type="entry name" value="Ribonuclease Inhibitor"/>
    <property type="match status" value="4"/>
</dbReference>
<dbReference type="PROSITE" id="PS00107">
    <property type="entry name" value="PROTEIN_KINASE_ATP"/>
    <property type="match status" value="1"/>
</dbReference>
<protein>
    <recommendedName>
        <fullName evidence="24">Receptor kinase-like protein Xa21</fullName>
        <ecNumber evidence="4">2.7.11.1</ecNumber>
    </recommendedName>
</protein>
<evidence type="ECO:0000313" key="29">
    <source>
        <dbReference type="EMBL" id="CAL5041854.1"/>
    </source>
</evidence>
<dbReference type="InterPro" id="IPR000719">
    <property type="entry name" value="Prot_kinase_dom"/>
</dbReference>
<comment type="subcellular location">
    <subcellularLocation>
        <location evidence="1">Cell membrane</location>
        <topology evidence="1">Single-pass membrane protein</topology>
    </subcellularLocation>
    <subcellularLocation>
        <location evidence="2">Endoplasmic reticulum membrane</location>
        <topology evidence="2">Single-pass membrane protein</topology>
    </subcellularLocation>
</comment>
<evidence type="ECO:0000256" key="7">
    <source>
        <dbReference type="ARBA" id="ARBA00022553"/>
    </source>
</evidence>
<keyword evidence="7" id="KW-0597">Phosphoprotein</keyword>
<evidence type="ECO:0000256" key="11">
    <source>
        <dbReference type="ARBA" id="ARBA00022729"/>
    </source>
</evidence>
<keyword evidence="30" id="KW-1185">Reference proteome</keyword>
<dbReference type="Gene3D" id="3.30.200.20">
    <property type="entry name" value="Phosphorylase Kinase, domain 1"/>
    <property type="match status" value="1"/>
</dbReference>
<comment type="function">
    <text evidence="23">The processed protein kinase Xa21 chain released by protein cleavage after X.oryzae pv. oryzae protein Ax21 detection translocates into the nucleus where it can bind and regulate WRKY62, a transcription factor. Confers resistance to the bacterial pathogen X.oryzae pv. oryzae (Xoo).</text>
</comment>
<organism evidence="29 30">
    <name type="scientific">Urochloa decumbens</name>
    <dbReference type="NCBI Taxonomy" id="240449"/>
    <lineage>
        <taxon>Eukaryota</taxon>
        <taxon>Viridiplantae</taxon>
        <taxon>Streptophyta</taxon>
        <taxon>Embryophyta</taxon>
        <taxon>Tracheophyta</taxon>
        <taxon>Spermatophyta</taxon>
        <taxon>Magnoliopsida</taxon>
        <taxon>Liliopsida</taxon>
        <taxon>Poales</taxon>
        <taxon>Poaceae</taxon>
        <taxon>PACMAD clade</taxon>
        <taxon>Panicoideae</taxon>
        <taxon>Panicodae</taxon>
        <taxon>Paniceae</taxon>
        <taxon>Melinidinae</taxon>
        <taxon>Urochloa</taxon>
    </lineage>
</organism>
<evidence type="ECO:0000256" key="16">
    <source>
        <dbReference type="ARBA" id="ARBA00022989"/>
    </source>
</evidence>
<dbReference type="FunFam" id="3.30.200.20:FF:000432">
    <property type="entry name" value="LRR receptor-like serine/threonine-protein kinase EFR"/>
    <property type="match status" value="1"/>
</dbReference>
<keyword evidence="10 26" id="KW-0812">Transmembrane</keyword>
<proteinExistence type="inferred from homology"/>
<keyword evidence="8" id="KW-0433">Leucine-rich repeat</keyword>
<dbReference type="AlphaFoldDB" id="A0ABC9DMY8"/>
<evidence type="ECO:0000259" key="28">
    <source>
        <dbReference type="SMART" id="SM00220"/>
    </source>
</evidence>
<dbReference type="SUPFAM" id="SSF52058">
    <property type="entry name" value="L domain-like"/>
    <property type="match status" value="1"/>
</dbReference>
<keyword evidence="11 27" id="KW-0732">Signal</keyword>
<evidence type="ECO:0000313" key="30">
    <source>
        <dbReference type="Proteomes" id="UP001497457"/>
    </source>
</evidence>
<comment type="catalytic activity">
    <reaction evidence="20">
        <text>L-threonyl-[protein] + ATP = O-phospho-L-threonyl-[protein] + ADP + H(+)</text>
        <dbReference type="Rhea" id="RHEA:46608"/>
        <dbReference type="Rhea" id="RHEA-COMP:11060"/>
        <dbReference type="Rhea" id="RHEA-COMP:11605"/>
        <dbReference type="ChEBI" id="CHEBI:15378"/>
        <dbReference type="ChEBI" id="CHEBI:30013"/>
        <dbReference type="ChEBI" id="CHEBI:30616"/>
        <dbReference type="ChEBI" id="CHEBI:61977"/>
        <dbReference type="ChEBI" id="CHEBI:456216"/>
        <dbReference type="EC" id="2.7.11.1"/>
    </reaction>
</comment>
<dbReference type="Pfam" id="PF23598">
    <property type="entry name" value="LRR_14"/>
    <property type="match status" value="3"/>
</dbReference>
<evidence type="ECO:0000256" key="23">
    <source>
        <dbReference type="ARBA" id="ARBA00056628"/>
    </source>
</evidence>
<dbReference type="GO" id="GO:0005886">
    <property type="term" value="C:plasma membrane"/>
    <property type="evidence" value="ECO:0007669"/>
    <property type="project" value="UniProtKB-SubCell"/>
</dbReference>
<dbReference type="InterPro" id="IPR003591">
    <property type="entry name" value="Leu-rich_rpt_typical-subtyp"/>
</dbReference>
<comment type="catalytic activity">
    <reaction evidence="21">
        <text>L-seryl-[protein] + ATP = O-phospho-L-seryl-[protein] + ADP + H(+)</text>
        <dbReference type="Rhea" id="RHEA:17989"/>
        <dbReference type="Rhea" id="RHEA-COMP:9863"/>
        <dbReference type="Rhea" id="RHEA-COMP:11604"/>
        <dbReference type="ChEBI" id="CHEBI:15378"/>
        <dbReference type="ChEBI" id="CHEBI:29999"/>
        <dbReference type="ChEBI" id="CHEBI:30616"/>
        <dbReference type="ChEBI" id="CHEBI:83421"/>
        <dbReference type="ChEBI" id="CHEBI:456216"/>
        <dbReference type="EC" id="2.7.11.1"/>
    </reaction>
</comment>
<keyword evidence="6" id="KW-0723">Serine/threonine-protein kinase</keyword>
<gene>
    <name evidence="29" type="ORF">URODEC1_LOCUS86889</name>
</gene>
<feature type="chain" id="PRO_5044831860" description="Receptor kinase-like protein Xa21" evidence="27">
    <location>
        <begin position="24"/>
        <end position="1044"/>
    </location>
</feature>
<name>A0ABC9DMY8_9POAL</name>
<comment type="similarity">
    <text evidence="3">Belongs to the protein kinase superfamily. Ser/Thr protein kinase family.</text>
</comment>
<evidence type="ECO:0000256" key="6">
    <source>
        <dbReference type="ARBA" id="ARBA00022527"/>
    </source>
</evidence>
<dbReference type="EC" id="2.7.11.1" evidence="4"/>
<evidence type="ECO:0000256" key="2">
    <source>
        <dbReference type="ARBA" id="ARBA00004389"/>
    </source>
</evidence>
<keyword evidence="19" id="KW-0325">Glycoprotein</keyword>
<dbReference type="FunFam" id="3.80.10.10:FF:000317">
    <property type="entry name" value="Inactive leucine-rich repeat receptor-like protein kinase"/>
    <property type="match status" value="1"/>
</dbReference>
<feature type="binding site" evidence="25">
    <location>
        <position position="764"/>
    </location>
    <ligand>
        <name>ATP</name>
        <dbReference type="ChEBI" id="CHEBI:30616"/>
    </ligand>
</feature>
<keyword evidence="14" id="KW-0418">Kinase</keyword>
<evidence type="ECO:0000256" key="21">
    <source>
        <dbReference type="ARBA" id="ARBA00048679"/>
    </source>
</evidence>
<dbReference type="FunFam" id="3.80.10.10:FF:000095">
    <property type="entry name" value="LRR receptor-like serine/threonine-protein kinase GSO1"/>
    <property type="match status" value="1"/>
</dbReference>
<keyword evidence="13 25" id="KW-0547">Nucleotide-binding</keyword>
<evidence type="ECO:0000256" key="20">
    <source>
        <dbReference type="ARBA" id="ARBA00047899"/>
    </source>
</evidence>
<evidence type="ECO:0000256" key="8">
    <source>
        <dbReference type="ARBA" id="ARBA00022614"/>
    </source>
</evidence>
<dbReference type="InterPro" id="IPR017441">
    <property type="entry name" value="Protein_kinase_ATP_BS"/>
</dbReference>
<dbReference type="InterPro" id="IPR055414">
    <property type="entry name" value="LRR_R13L4/SHOC2-like"/>
</dbReference>
<dbReference type="SUPFAM" id="SSF56112">
    <property type="entry name" value="Protein kinase-like (PK-like)"/>
    <property type="match status" value="1"/>
</dbReference>
<evidence type="ECO:0000256" key="19">
    <source>
        <dbReference type="ARBA" id="ARBA00023180"/>
    </source>
</evidence>
<dbReference type="SMART" id="SM00365">
    <property type="entry name" value="LRR_SD22"/>
    <property type="match status" value="4"/>
</dbReference>
<dbReference type="InterPro" id="IPR032675">
    <property type="entry name" value="LRR_dom_sf"/>
</dbReference>
<evidence type="ECO:0000256" key="4">
    <source>
        <dbReference type="ARBA" id="ARBA00012513"/>
    </source>
</evidence>